<accession>A0A0F9KBL7</accession>
<gene>
    <name evidence="1" type="ORF">LCGC14_1423970</name>
</gene>
<proteinExistence type="predicted"/>
<organism evidence="1">
    <name type="scientific">marine sediment metagenome</name>
    <dbReference type="NCBI Taxonomy" id="412755"/>
    <lineage>
        <taxon>unclassified sequences</taxon>
        <taxon>metagenomes</taxon>
        <taxon>ecological metagenomes</taxon>
    </lineage>
</organism>
<dbReference type="AlphaFoldDB" id="A0A0F9KBL7"/>
<reference evidence="1" key="1">
    <citation type="journal article" date="2015" name="Nature">
        <title>Complex archaea that bridge the gap between prokaryotes and eukaryotes.</title>
        <authorList>
            <person name="Spang A."/>
            <person name="Saw J.H."/>
            <person name="Jorgensen S.L."/>
            <person name="Zaremba-Niedzwiedzka K."/>
            <person name="Martijn J."/>
            <person name="Lind A.E."/>
            <person name="van Eijk R."/>
            <person name="Schleper C."/>
            <person name="Guy L."/>
            <person name="Ettema T.J."/>
        </authorList>
    </citation>
    <scope>NUCLEOTIDE SEQUENCE</scope>
</reference>
<protein>
    <submittedName>
        <fullName evidence="1">Uncharacterized protein</fullName>
    </submittedName>
</protein>
<evidence type="ECO:0000313" key="1">
    <source>
        <dbReference type="EMBL" id="KKM72096.1"/>
    </source>
</evidence>
<comment type="caution">
    <text evidence="1">The sequence shown here is derived from an EMBL/GenBank/DDBJ whole genome shotgun (WGS) entry which is preliminary data.</text>
</comment>
<dbReference type="EMBL" id="LAZR01009529">
    <property type="protein sequence ID" value="KKM72096.1"/>
    <property type="molecule type" value="Genomic_DNA"/>
</dbReference>
<name>A0A0F9KBL7_9ZZZZ</name>
<sequence length="88" mass="10254">MSFEKLNIDYEAEYNKLRDLMTTKGTDLDRLIEVTGMLFLQKHNPIARFYESLLMEISMRRALMDMQPLRELEKIVTHSQGADQEGSG</sequence>